<dbReference type="RefSeq" id="WP_128768321.1">
    <property type="nucleotide sequence ID" value="NZ_RXOC01000003.1"/>
</dbReference>
<reference evidence="2 3" key="1">
    <citation type="submission" date="2018-12" db="EMBL/GenBank/DDBJ databases">
        <title>The Draft Genome Sequence of the Soil Bacterium Pedobacter tournemirensis R1.</title>
        <authorList>
            <person name="He J."/>
        </authorList>
    </citation>
    <scope>NUCLEOTIDE SEQUENCE [LARGE SCALE GENOMIC DNA]</scope>
    <source>
        <strain evidence="2 3">R1</strain>
    </source>
</reference>
<dbReference type="AlphaFoldDB" id="A0A4Q0MCZ1"/>
<sequence length="91" mass="10551">MPLSYTQYTLDKLELLLKALDYKVRYEKGNFKTAACLLENSKVVVVNKFSSLESKINSLAELLQQIPISENLLDEKQKQFLYHLKQTSLQL</sequence>
<proteinExistence type="predicted"/>
<gene>
    <name evidence="2" type="ORF">EKH83_05075</name>
    <name evidence="1" type="ORF">F1649_01620</name>
</gene>
<evidence type="ECO:0000313" key="1">
    <source>
        <dbReference type="EMBL" id="KAA8486307.1"/>
    </source>
</evidence>
<evidence type="ECO:0000313" key="2">
    <source>
        <dbReference type="EMBL" id="RXF71075.1"/>
    </source>
</evidence>
<accession>A0A4Q0MCZ1</accession>
<protein>
    <submittedName>
        <fullName evidence="2">Uncharacterized protein</fullName>
    </submittedName>
</protein>
<reference evidence="1 4" key="2">
    <citation type="submission" date="2019-09" db="EMBL/GenBank/DDBJ databases">
        <title>Pararcticibacter amylolyticus gen. nov., sp. nov., isolated from a rottenly hemp rope, and reclassification of Pedobacter tournemirensis as Pararcticibacter tournemirensis comb. nov.</title>
        <authorList>
            <person name="Cai Y."/>
        </authorList>
    </citation>
    <scope>NUCLEOTIDE SEQUENCE [LARGE SCALE GENOMIC DNA]</scope>
    <source>
        <strain evidence="1 4">TF5-37.2-LB10</strain>
    </source>
</reference>
<dbReference type="Proteomes" id="UP000322918">
    <property type="component" value="Unassembled WGS sequence"/>
</dbReference>
<dbReference type="Proteomes" id="UP000290848">
    <property type="component" value="Unassembled WGS sequence"/>
</dbReference>
<keyword evidence="4" id="KW-1185">Reference proteome</keyword>
<dbReference type="OrthoDB" id="1524666at2"/>
<comment type="caution">
    <text evidence="2">The sequence shown here is derived from an EMBL/GenBank/DDBJ whole genome shotgun (WGS) entry which is preliminary data.</text>
</comment>
<evidence type="ECO:0000313" key="4">
    <source>
        <dbReference type="Proteomes" id="UP000322918"/>
    </source>
</evidence>
<evidence type="ECO:0000313" key="3">
    <source>
        <dbReference type="Proteomes" id="UP000290848"/>
    </source>
</evidence>
<dbReference type="EMBL" id="VWNE01000002">
    <property type="protein sequence ID" value="KAA8486307.1"/>
    <property type="molecule type" value="Genomic_DNA"/>
</dbReference>
<organism evidence="2 3">
    <name type="scientific">Arcticibacter tournemirensis</name>
    <dbReference type="NCBI Taxonomy" id="699437"/>
    <lineage>
        <taxon>Bacteria</taxon>
        <taxon>Pseudomonadati</taxon>
        <taxon>Bacteroidota</taxon>
        <taxon>Sphingobacteriia</taxon>
        <taxon>Sphingobacteriales</taxon>
        <taxon>Sphingobacteriaceae</taxon>
        <taxon>Arcticibacter</taxon>
    </lineage>
</organism>
<name>A0A4Q0MCZ1_9SPHI</name>
<dbReference type="EMBL" id="RXOC01000003">
    <property type="protein sequence ID" value="RXF71075.1"/>
    <property type="molecule type" value="Genomic_DNA"/>
</dbReference>